<keyword evidence="2" id="KW-1185">Reference proteome</keyword>
<evidence type="ECO:0000313" key="2">
    <source>
        <dbReference type="Proteomes" id="UP001589774"/>
    </source>
</evidence>
<name>A0ABV6HGF2_9SPHI</name>
<dbReference type="EMBL" id="JBHLWO010000001">
    <property type="protein sequence ID" value="MFC0317972.1"/>
    <property type="molecule type" value="Genomic_DNA"/>
</dbReference>
<reference evidence="1 2" key="1">
    <citation type="submission" date="2024-09" db="EMBL/GenBank/DDBJ databases">
        <authorList>
            <person name="Sun Q."/>
            <person name="Mori K."/>
        </authorList>
    </citation>
    <scope>NUCLEOTIDE SEQUENCE [LARGE SCALE GENOMIC DNA]</scope>
    <source>
        <strain evidence="1 2">CCM 7765</strain>
    </source>
</reference>
<evidence type="ECO:0000313" key="1">
    <source>
        <dbReference type="EMBL" id="MFC0317972.1"/>
    </source>
</evidence>
<proteinExistence type="predicted"/>
<protein>
    <recommendedName>
        <fullName evidence="3">Lauroyl/myristoyl acyltransferase</fullName>
    </recommendedName>
</protein>
<gene>
    <name evidence="1" type="ORF">ACFFI0_06610</name>
</gene>
<sequence>MNTYLEKIQPLVAKYANEELFNNDAIIRSFAFFGAQLQAFEAGVEPKKLLQLFRCARLHQALNLFDQEKREALALFDQPAWHKLRKYLAKPGIVATYHVGSYRLIGRWLMQQKLPFVLLVATRVTKQTAFSTYLQRNKRQGFQLPPILLAEDPHVIRKMCNYIKQGFYILTYVDGGRGCFTDIDLDRLAPVPFFSGKLYIHRGIPLLARLAECPVYPIVVPRTTAHVPKLIAHDPIYVAWDENTLDHLNAVLCKLFGILQDTLTQSVYLHQWEHWLSGQPTGRYRRNKKLRIEEGNAYRYFPYRSTKQCYMLCADTLMSYRISEDLYRDFVNLLKYLYI</sequence>
<accession>A0ABV6HGF2</accession>
<evidence type="ECO:0008006" key="3">
    <source>
        <dbReference type="Google" id="ProtNLM"/>
    </source>
</evidence>
<comment type="caution">
    <text evidence="1">The sequence shown here is derived from an EMBL/GenBank/DDBJ whole genome shotgun (WGS) entry which is preliminary data.</text>
</comment>
<dbReference type="Proteomes" id="UP001589774">
    <property type="component" value="Unassembled WGS sequence"/>
</dbReference>
<dbReference type="RefSeq" id="WP_130856077.1">
    <property type="nucleotide sequence ID" value="NZ_JBHLWO010000001.1"/>
</dbReference>
<organism evidence="1 2">
    <name type="scientific">Olivibacter oleidegradans</name>
    <dbReference type="NCBI Taxonomy" id="760123"/>
    <lineage>
        <taxon>Bacteria</taxon>
        <taxon>Pseudomonadati</taxon>
        <taxon>Bacteroidota</taxon>
        <taxon>Sphingobacteriia</taxon>
        <taxon>Sphingobacteriales</taxon>
        <taxon>Sphingobacteriaceae</taxon>
        <taxon>Olivibacter</taxon>
    </lineage>
</organism>